<comment type="caution">
    <text evidence="16">The sequence shown here is derived from an EMBL/GenBank/DDBJ whole genome shotgun (WGS) entry which is preliminary data.</text>
</comment>
<keyword evidence="17" id="KW-1185">Reference proteome</keyword>
<proteinExistence type="inferred from homology"/>
<dbReference type="PANTHER" id="PTHR12428">
    <property type="entry name" value="OXA1"/>
    <property type="match status" value="1"/>
</dbReference>
<evidence type="ECO:0000256" key="1">
    <source>
        <dbReference type="ARBA" id="ARBA00004429"/>
    </source>
</evidence>
<dbReference type="OrthoDB" id="9780552at2"/>
<comment type="subunit">
    <text evidence="13">Interacts with the Sec translocase complex via SecD. Specifically interacts with transmembrane segments of nascent integral membrane proteins during membrane integration.</text>
</comment>
<dbReference type="InterPro" id="IPR038221">
    <property type="entry name" value="YidC_periplasmic_sf"/>
</dbReference>
<evidence type="ECO:0000259" key="15">
    <source>
        <dbReference type="Pfam" id="PF14849"/>
    </source>
</evidence>
<accession>A0A2A7UQY7</accession>
<dbReference type="PRINTS" id="PR01900">
    <property type="entry name" value="YIDCPROTEIN"/>
</dbReference>
<evidence type="ECO:0000256" key="10">
    <source>
        <dbReference type="ARBA" id="ARBA00023186"/>
    </source>
</evidence>
<protein>
    <recommendedName>
        <fullName evidence="3 13">Membrane protein insertase YidC</fullName>
    </recommendedName>
    <alternativeName>
        <fullName evidence="12 13">Foldase YidC</fullName>
    </alternativeName>
    <alternativeName>
        <fullName evidence="11 13">Membrane integrase YidC</fullName>
    </alternativeName>
    <alternativeName>
        <fullName evidence="13">Membrane protein YidC</fullName>
    </alternativeName>
</protein>
<dbReference type="InterPro" id="IPR047196">
    <property type="entry name" value="YidC_ALB_C"/>
</dbReference>
<keyword evidence="9 13" id="KW-0472">Membrane</keyword>
<dbReference type="HAMAP" id="MF_01810">
    <property type="entry name" value="YidC_type1"/>
    <property type="match status" value="1"/>
</dbReference>
<dbReference type="AlphaFoldDB" id="A0A2A7UQY7"/>
<dbReference type="InterPro" id="IPR028055">
    <property type="entry name" value="YidC/Oxa/ALB_C"/>
</dbReference>
<evidence type="ECO:0000256" key="9">
    <source>
        <dbReference type="ARBA" id="ARBA00023136"/>
    </source>
</evidence>
<evidence type="ECO:0000256" key="4">
    <source>
        <dbReference type="ARBA" id="ARBA00022448"/>
    </source>
</evidence>
<name>A0A2A7UQY7_COMTR</name>
<reference evidence="17" key="1">
    <citation type="submission" date="2017-09" db="EMBL/GenBank/DDBJ databases">
        <title>FDA dAtabase for Regulatory Grade micrObial Sequences (FDA-ARGOS): Supporting development and validation of Infectious Disease Dx tests.</title>
        <authorList>
            <person name="Minogue T."/>
            <person name="Wolcott M."/>
            <person name="Wasieloski L."/>
            <person name="Aguilar W."/>
            <person name="Moore D."/>
            <person name="Tallon L."/>
            <person name="Sadzewicz L."/>
            <person name="Ott S."/>
            <person name="Zhao X."/>
            <person name="Nagaraj S."/>
            <person name="Vavikolanu K."/>
            <person name="Aluvathingal J."/>
            <person name="Nadendla S."/>
            <person name="Sichtig H."/>
        </authorList>
    </citation>
    <scope>NUCLEOTIDE SEQUENCE [LARGE SCALE GENOMIC DNA]</scope>
    <source>
        <strain evidence="17">FDAARGOS_394</strain>
    </source>
</reference>
<dbReference type="GeneID" id="80803675"/>
<comment type="subcellular location">
    <subcellularLocation>
        <location evidence="1">Cell inner membrane</location>
        <topology evidence="1">Multi-pass membrane protein</topology>
    </subcellularLocation>
    <subcellularLocation>
        <location evidence="13">Cell membrane</location>
        <topology evidence="13">Multi-pass membrane protein</topology>
    </subcellularLocation>
</comment>
<dbReference type="Gene3D" id="2.70.98.90">
    <property type="match status" value="1"/>
</dbReference>
<dbReference type="RefSeq" id="WP_066538362.1">
    <property type="nucleotide sequence ID" value="NZ_PDEA01000001.1"/>
</dbReference>
<evidence type="ECO:0000313" key="16">
    <source>
        <dbReference type="EMBL" id="PEH87677.1"/>
    </source>
</evidence>
<evidence type="ECO:0000256" key="6">
    <source>
        <dbReference type="ARBA" id="ARBA00022692"/>
    </source>
</evidence>
<evidence type="ECO:0000256" key="13">
    <source>
        <dbReference type="HAMAP-Rule" id="MF_01810"/>
    </source>
</evidence>
<feature type="transmembrane region" description="Helical" evidence="13">
    <location>
        <begin position="430"/>
        <end position="453"/>
    </location>
</feature>
<dbReference type="EMBL" id="PDEA01000001">
    <property type="protein sequence ID" value="PEH87677.1"/>
    <property type="molecule type" value="Genomic_DNA"/>
</dbReference>
<keyword evidence="7 13" id="KW-0653">Protein transport</keyword>
<evidence type="ECO:0000256" key="12">
    <source>
        <dbReference type="ARBA" id="ARBA00033342"/>
    </source>
</evidence>
<evidence type="ECO:0000256" key="8">
    <source>
        <dbReference type="ARBA" id="ARBA00022989"/>
    </source>
</evidence>
<dbReference type="CDD" id="cd19961">
    <property type="entry name" value="EcYidC-like_peri"/>
    <property type="match status" value="1"/>
</dbReference>
<keyword evidence="5 13" id="KW-1003">Cell membrane</keyword>
<dbReference type="PANTHER" id="PTHR12428:SF65">
    <property type="entry name" value="CYTOCHROME C OXIDASE ASSEMBLY PROTEIN COX18, MITOCHONDRIAL"/>
    <property type="match status" value="1"/>
</dbReference>
<evidence type="ECO:0000256" key="2">
    <source>
        <dbReference type="ARBA" id="ARBA00010527"/>
    </source>
</evidence>
<evidence type="ECO:0000313" key="17">
    <source>
        <dbReference type="Proteomes" id="UP000220246"/>
    </source>
</evidence>
<organism evidence="16 17">
    <name type="scientific">Comamonas terrigena</name>
    <dbReference type="NCBI Taxonomy" id="32013"/>
    <lineage>
        <taxon>Bacteria</taxon>
        <taxon>Pseudomonadati</taxon>
        <taxon>Pseudomonadota</taxon>
        <taxon>Betaproteobacteria</taxon>
        <taxon>Burkholderiales</taxon>
        <taxon>Comamonadaceae</taxon>
        <taxon>Comamonas</taxon>
    </lineage>
</organism>
<dbReference type="InterPro" id="IPR019998">
    <property type="entry name" value="Membr_insert_YidC"/>
</dbReference>
<dbReference type="GO" id="GO:0005886">
    <property type="term" value="C:plasma membrane"/>
    <property type="evidence" value="ECO:0007669"/>
    <property type="project" value="UniProtKB-SubCell"/>
</dbReference>
<keyword evidence="6 13" id="KW-0812">Transmembrane</keyword>
<dbReference type="Pfam" id="PF02096">
    <property type="entry name" value="60KD_IMP"/>
    <property type="match status" value="1"/>
</dbReference>
<dbReference type="NCBIfam" id="TIGR03593">
    <property type="entry name" value="yidC_nterm"/>
    <property type="match status" value="1"/>
</dbReference>
<comment type="similarity">
    <text evidence="2 13">Belongs to the OXA1/ALB3/YidC family. Type 1 subfamily.</text>
</comment>
<comment type="function">
    <text evidence="13">Required for the insertion and/or proper folding and/or complex formation of integral membrane proteins into the membrane. Involved in integration of membrane proteins that insert both dependently and independently of the Sec translocase complex, as well as at least some lipoproteins. Aids folding of multispanning membrane proteins.</text>
</comment>
<evidence type="ECO:0000256" key="3">
    <source>
        <dbReference type="ARBA" id="ARBA00015325"/>
    </source>
</evidence>
<comment type="caution">
    <text evidence="13">Lacks conserved residue(s) required for the propagation of feature annotation.</text>
</comment>
<dbReference type="NCBIfam" id="TIGR03592">
    <property type="entry name" value="yidC_oxa1_cterm"/>
    <property type="match status" value="1"/>
</dbReference>
<dbReference type="InterPro" id="IPR028053">
    <property type="entry name" value="Membr_insert_YidC_N"/>
</dbReference>
<keyword evidence="4 13" id="KW-0813">Transport</keyword>
<evidence type="ECO:0000256" key="7">
    <source>
        <dbReference type="ARBA" id="ARBA00022927"/>
    </source>
</evidence>
<evidence type="ECO:0000259" key="14">
    <source>
        <dbReference type="Pfam" id="PF02096"/>
    </source>
</evidence>
<dbReference type="NCBIfam" id="NF002352">
    <property type="entry name" value="PRK01318.1-3"/>
    <property type="match status" value="1"/>
</dbReference>
<evidence type="ECO:0000256" key="5">
    <source>
        <dbReference type="ARBA" id="ARBA00022475"/>
    </source>
</evidence>
<keyword evidence="10 13" id="KW-0143">Chaperone</keyword>
<evidence type="ECO:0000256" key="11">
    <source>
        <dbReference type="ARBA" id="ARBA00033245"/>
    </source>
</evidence>
<dbReference type="CDD" id="cd20070">
    <property type="entry name" value="5TM_YidC_Alb3"/>
    <property type="match status" value="1"/>
</dbReference>
<keyword evidence="8 13" id="KW-1133">Transmembrane helix</keyword>
<feature type="transmembrane region" description="Helical" evidence="13">
    <location>
        <begin position="367"/>
        <end position="387"/>
    </location>
</feature>
<dbReference type="InterPro" id="IPR001708">
    <property type="entry name" value="YidC/ALB3/OXA1/COX18"/>
</dbReference>
<sequence length="570" mass="63480">MNDIRRTILWVIFAFSLVLLWDKWQIHNGKPAMLFPSAATAPAPAAAKPSDVPAVAAPTATASDVPGGAAAPAADAIAREKITVSTDVLRLTFDGQGGGIEHAELLKYMDSVDKSKPFVLFDDSANRVYLAQTGLIGGNFPTHKTTMQLMPGARELADGANELQVRFESPAMDGVKLVKTYTLKRGAYDIAVKHEVVNTGTAAVSPQLYLQLLRDGNAPEGEKSAMYSTFTGPAVYSHEKKFQKVEFKDIEKGKTEFVKSTPDGYVAMVQHYFASAWLLGDGLQRDNFARKVGDNLYAAGTITTLGTLQPGETKAVDARLFAGPQLEKMLESIYPGLELVKDYGMFTILAKPMYWLLDQIHSVLGNWGWAIIGLVLILKIIFYWFNAKAYSSMAKMKAINPKIQEMRERLKDKPQQMQQEMMRIYREEKVNPMGGCLPIMIQIPVFMTLYWVLLSSVEMRQAPWIGWITDLSAKDPWFILPLLMMLSSLLQTALNPVPPDPMQAKMMWFMPLIFSVMFFMFPAGLVLYWLTNNILSIAQQWVINTRMGVPPQFNLPNFKSAPVADAGKKK</sequence>
<feature type="domain" description="Membrane insertase YidC/Oxa/ALB C-terminal" evidence="14">
    <location>
        <begin position="367"/>
        <end position="544"/>
    </location>
</feature>
<dbReference type="GO" id="GO:0051205">
    <property type="term" value="P:protein insertion into membrane"/>
    <property type="evidence" value="ECO:0007669"/>
    <property type="project" value="TreeGrafter"/>
</dbReference>
<dbReference type="STRING" id="1219032.GCA_001515545_02460"/>
<dbReference type="Pfam" id="PF14849">
    <property type="entry name" value="YidC_periplas"/>
    <property type="match status" value="1"/>
</dbReference>
<dbReference type="GO" id="GO:0032977">
    <property type="term" value="F:membrane insertase activity"/>
    <property type="evidence" value="ECO:0007669"/>
    <property type="project" value="InterPro"/>
</dbReference>
<dbReference type="PRINTS" id="PR00701">
    <property type="entry name" value="60KDINNERMP"/>
</dbReference>
<dbReference type="GO" id="GO:0015031">
    <property type="term" value="P:protein transport"/>
    <property type="evidence" value="ECO:0007669"/>
    <property type="project" value="UniProtKB-KW"/>
</dbReference>
<dbReference type="Proteomes" id="UP000220246">
    <property type="component" value="Unassembled WGS sequence"/>
</dbReference>
<gene>
    <name evidence="13" type="primary">yidC</name>
    <name evidence="16" type="ORF">CRM82_02830</name>
</gene>
<feature type="domain" description="Membrane insertase YidC N-terminal" evidence="15">
    <location>
        <begin position="82"/>
        <end position="356"/>
    </location>
</feature>
<feature type="transmembrane region" description="Helical" evidence="13">
    <location>
        <begin position="506"/>
        <end position="530"/>
    </location>
</feature>